<evidence type="ECO:0000259" key="4">
    <source>
        <dbReference type="Pfam" id="PF02350"/>
    </source>
</evidence>
<dbReference type="Gene3D" id="3.40.50.2000">
    <property type="entry name" value="Glycogen Phosphorylase B"/>
    <property type="match status" value="2"/>
</dbReference>
<evidence type="ECO:0000313" key="5">
    <source>
        <dbReference type="EMBL" id="AYV82296.1"/>
    </source>
</evidence>
<name>A0A3G5A4Y9_9VIRU</name>
<accession>A0A3G5A4Y9</accession>
<dbReference type="NCBIfam" id="TIGR00236">
    <property type="entry name" value="wecB"/>
    <property type="match status" value="1"/>
</dbReference>
<dbReference type="PANTHER" id="PTHR43174:SF2">
    <property type="entry name" value="UDP-N-ACETYLGLUCOSAMINE 2-EPIMERASE"/>
    <property type="match status" value="1"/>
</dbReference>
<dbReference type="EC" id="5.1.3.14" evidence="3"/>
<evidence type="ECO:0000256" key="1">
    <source>
        <dbReference type="ARBA" id="ARBA00023235"/>
    </source>
</evidence>
<evidence type="ECO:0000256" key="2">
    <source>
        <dbReference type="ARBA" id="ARBA00038209"/>
    </source>
</evidence>
<reference evidence="5" key="1">
    <citation type="submission" date="2018-10" db="EMBL/GenBank/DDBJ databases">
        <title>Hidden diversity of soil giant viruses.</title>
        <authorList>
            <person name="Schulz F."/>
            <person name="Alteio L."/>
            <person name="Goudeau D."/>
            <person name="Ryan E.M."/>
            <person name="Malmstrom R.R."/>
            <person name="Blanchard J."/>
            <person name="Woyke T."/>
        </authorList>
    </citation>
    <scope>NUCLEOTIDE SEQUENCE</scope>
    <source>
        <strain evidence="5">HOV1</strain>
    </source>
</reference>
<dbReference type="InterPro" id="IPR029767">
    <property type="entry name" value="WecB-like"/>
</dbReference>
<feature type="domain" description="UDP-N-acetylglucosamine 2-epimerase" evidence="4">
    <location>
        <begin position="26"/>
        <end position="323"/>
    </location>
</feature>
<evidence type="ECO:0000256" key="3">
    <source>
        <dbReference type="ARBA" id="ARBA00038858"/>
    </source>
</evidence>
<dbReference type="GO" id="GO:0008761">
    <property type="term" value="F:UDP-N-acetylglucosamine 2-epimerase activity"/>
    <property type="evidence" value="ECO:0007669"/>
    <property type="project" value="UniProtKB-EC"/>
</dbReference>
<organism evidence="5">
    <name type="scientific">Homavirus sp</name>
    <dbReference type="NCBI Taxonomy" id="2487769"/>
    <lineage>
        <taxon>Viruses</taxon>
        <taxon>Varidnaviria</taxon>
        <taxon>Bamfordvirae</taxon>
        <taxon>Nucleocytoviricota</taxon>
        <taxon>Megaviricetes</taxon>
        <taxon>Imitervirales</taxon>
        <taxon>Mimiviridae</taxon>
        <taxon>Klosneuvirinae</taxon>
    </lineage>
</organism>
<comment type="similarity">
    <text evidence="2">Belongs to the UDP-N-acetylglucosamine 2-epimerase family.</text>
</comment>
<dbReference type="EMBL" id="MK072357">
    <property type="protein sequence ID" value="AYV82296.1"/>
    <property type="molecule type" value="Genomic_DNA"/>
</dbReference>
<keyword evidence="1" id="KW-0413">Isomerase</keyword>
<dbReference type="PANTHER" id="PTHR43174">
    <property type="entry name" value="UDP-N-ACETYLGLUCOSAMINE 2-EPIMERASE"/>
    <property type="match status" value="1"/>
</dbReference>
<dbReference type="Pfam" id="PF02350">
    <property type="entry name" value="Epimerase_2"/>
    <property type="match status" value="1"/>
</dbReference>
<gene>
    <name evidence="5" type="ORF">Homavirus26_4</name>
</gene>
<protein>
    <recommendedName>
        <fullName evidence="3">UDP-N-acetylglucosamine 2-epimerase (non-hydrolyzing)</fullName>
        <ecNumber evidence="3">5.1.3.14</ecNumber>
    </recommendedName>
</protein>
<sequence>MTILICFGTRPEYIKVKSLIENLQNIKTCFTGQHKDLLKNVKVDYHLSIDNNVCENRLNCVLINILKHSYIFDNINYVLVQGDTSTACAMALSAFNHEIKIIHLEAGLRCNIKDPFPEEMHRQVIARMADIHLCPTEFNKENLLKENVHGSIFVVGNSGLDGLSKDNCDYTNRVLITLHRKNNHSIMEKWFNQIEMLANKYSDIEFMIPIHPNPNVIKHRNIFRKVKVVDPMEHNDLIEYVKKCKFVISDSGGLQEECSFLNKKIIVCRENTERPESVGVHSFMCKTPEDLVSLVDMINIDYVVNAECPYGNGNSWINIKNILQEV</sequence>
<dbReference type="InterPro" id="IPR003331">
    <property type="entry name" value="UDP_GlcNAc_Epimerase_2_dom"/>
</dbReference>
<proteinExistence type="inferred from homology"/>
<dbReference type="SUPFAM" id="SSF53756">
    <property type="entry name" value="UDP-Glycosyltransferase/glycogen phosphorylase"/>
    <property type="match status" value="1"/>
</dbReference>